<reference evidence="1 2" key="1">
    <citation type="submission" date="2019-07" db="EMBL/GenBank/DDBJ databases">
        <title>De Novo Assembly of kiwifruit Actinidia rufa.</title>
        <authorList>
            <person name="Sugita-Konishi S."/>
            <person name="Sato K."/>
            <person name="Mori E."/>
            <person name="Abe Y."/>
            <person name="Kisaki G."/>
            <person name="Hamano K."/>
            <person name="Suezawa K."/>
            <person name="Otani M."/>
            <person name="Fukuda T."/>
            <person name="Manabe T."/>
            <person name="Gomi K."/>
            <person name="Tabuchi M."/>
            <person name="Akimitsu K."/>
            <person name="Kataoka I."/>
        </authorList>
    </citation>
    <scope>NUCLEOTIDE SEQUENCE [LARGE SCALE GENOMIC DNA]</scope>
    <source>
        <strain evidence="2">cv. Fuchu</strain>
    </source>
</reference>
<sequence length="129" mass="15229">MGPKMMKKRNKRNDWLNDEEWWEDDIEYVKDLYLLQEMELNYVEFTWYDPTNPTDDSIWYELQEPQTPIDPTLKEPSNPSTLLIDQNVGAVVQEQEGHNSKVKIKNKPTDLGNSPLEFLLANLDPWLFG</sequence>
<protein>
    <submittedName>
        <fullName evidence="1">Uncharacterized protein</fullName>
    </submittedName>
</protein>
<evidence type="ECO:0000313" key="2">
    <source>
        <dbReference type="Proteomes" id="UP000585474"/>
    </source>
</evidence>
<name>A0A7J0FDS5_9ERIC</name>
<keyword evidence="2" id="KW-1185">Reference proteome</keyword>
<accession>A0A7J0FDS5</accession>
<comment type="caution">
    <text evidence="1">The sequence shown here is derived from an EMBL/GenBank/DDBJ whole genome shotgun (WGS) entry which is preliminary data.</text>
</comment>
<organism evidence="1 2">
    <name type="scientific">Actinidia rufa</name>
    <dbReference type="NCBI Taxonomy" id="165716"/>
    <lineage>
        <taxon>Eukaryota</taxon>
        <taxon>Viridiplantae</taxon>
        <taxon>Streptophyta</taxon>
        <taxon>Embryophyta</taxon>
        <taxon>Tracheophyta</taxon>
        <taxon>Spermatophyta</taxon>
        <taxon>Magnoliopsida</taxon>
        <taxon>eudicotyledons</taxon>
        <taxon>Gunneridae</taxon>
        <taxon>Pentapetalae</taxon>
        <taxon>asterids</taxon>
        <taxon>Ericales</taxon>
        <taxon>Actinidiaceae</taxon>
        <taxon>Actinidia</taxon>
    </lineage>
</organism>
<evidence type="ECO:0000313" key="1">
    <source>
        <dbReference type="EMBL" id="GFY96852.1"/>
    </source>
</evidence>
<gene>
    <name evidence="1" type="ORF">Acr_11g0011580</name>
</gene>
<dbReference type="AlphaFoldDB" id="A0A7J0FDS5"/>
<dbReference type="EMBL" id="BJWL01000011">
    <property type="protein sequence ID" value="GFY96852.1"/>
    <property type="molecule type" value="Genomic_DNA"/>
</dbReference>
<dbReference type="Proteomes" id="UP000585474">
    <property type="component" value="Unassembled WGS sequence"/>
</dbReference>
<proteinExistence type="predicted"/>